<evidence type="ECO:0000259" key="2">
    <source>
        <dbReference type="PROSITE" id="PS50059"/>
    </source>
</evidence>
<keyword evidence="1" id="KW-0413">Isomerase</keyword>
<dbReference type="EC" id="5.2.1.8" evidence="1"/>
<sequence>EDVDSAKFFVFGLGSGEVIRGWDDGILGTGNVPPMKVGGVRRLSVPADLAYGARGAGCTKDGVCTIPPNSRMEFTVELLGIKGTPSFKT</sequence>
<dbReference type="InterPro" id="IPR046357">
    <property type="entry name" value="PPIase_dom_sf"/>
</dbReference>
<evidence type="ECO:0000313" key="3">
    <source>
        <dbReference type="EMBL" id="KAK3266418.1"/>
    </source>
</evidence>
<feature type="domain" description="PPIase FKBP-type" evidence="2">
    <location>
        <begin position="1"/>
        <end position="82"/>
    </location>
</feature>
<reference evidence="3 4" key="1">
    <citation type="journal article" date="2015" name="Genome Biol. Evol.">
        <title>Comparative Genomics of a Bacterivorous Green Alga Reveals Evolutionary Causalities and Consequences of Phago-Mixotrophic Mode of Nutrition.</title>
        <authorList>
            <person name="Burns J.A."/>
            <person name="Paasch A."/>
            <person name="Narechania A."/>
            <person name="Kim E."/>
        </authorList>
    </citation>
    <scope>NUCLEOTIDE SEQUENCE [LARGE SCALE GENOMIC DNA]</scope>
    <source>
        <strain evidence="3 4">PLY_AMNH</strain>
    </source>
</reference>
<protein>
    <recommendedName>
        <fullName evidence="1">peptidylprolyl isomerase</fullName>
        <ecNumber evidence="1">5.2.1.8</ecNumber>
    </recommendedName>
</protein>
<dbReference type="AlphaFoldDB" id="A0AAE0KZD8"/>
<dbReference type="EMBL" id="LGRX02013112">
    <property type="protein sequence ID" value="KAK3266418.1"/>
    <property type="molecule type" value="Genomic_DNA"/>
</dbReference>
<dbReference type="SUPFAM" id="SSF54534">
    <property type="entry name" value="FKBP-like"/>
    <property type="match status" value="1"/>
</dbReference>
<keyword evidence="1" id="KW-0697">Rotamase</keyword>
<dbReference type="PANTHER" id="PTHR47833:SF2">
    <property type="entry name" value="PEPTIDYLPROLYL ISOMERASE"/>
    <property type="match status" value="1"/>
</dbReference>
<evidence type="ECO:0000256" key="1">
    <source>
        <dbReference type="PROSITE-ProRule" id="PRU00277"/>
    </source>
</evidence>
<comment type="catalytic activity">
    <reaction evidence="1">
        <text>[protein]-peptidylproline (omega=180) = [protein]-peptidylproline (omega=0)</text>
        <dbReference type="Rhea" id="RHEA:16237"/>
        <dbReference type="Rhea" id="RHEA-COMP:10747"/>
        <dbReference type="Rhea" id="RHEA-COMP:10748"/>
        <dbReference type="ChEBI" id="CHEBI:83833"/>
        <dbReference type="ChEBI" id="CHEBI:83834"/>
        <dbReference type="EC" id="5.2.1.8"/>
    </reaction>
</comment>
<feature type="non-terminal residue" evidence="3">
    <location>
        <position position="1"/>
    </location>
</feature>
<proteinExistence type="predicted"/>
<dbReference type="Proteomes" id="UP001190700">
    <property type="component" value="Unassembled WGS sequence"/>
</dbReference>
<gene>
    <name evidence="3" type="ORF">CYMTET_24954</name>
</gene>
<dbReference type="PROSITE" id="PS50059">
    <property type="entry name" value="FKBP_PPIASE"/>
    <property type="match status" value="1"/>
</dbReference>
<dbReference type="InterPro" id="IPR001179">
    <property type="entry name" value="PPIase_FKBP_dom"/>
</dbReference>
<accession>A0AAE0KZD8</accession>
<dbReference type="GO" id="GO:0009507">
    <property type="term" value="C:chloroplast"/>
    <property type="evidence" value="ECO:0007669"/>
    <property type="project" value="InterPro"/>
</dbReference>
<dbReference type="GO" id="GO:0003755">
    <property type="term" value="F:peptidyl-prolyl cis-trans isomerase activity"/>
    <property type="evidence" value="ECO:0007669"/>
    <property type="project" value="UniProtKB-KW"/>
</dbReference>
<keyword evidence="4" id="KW-1185">Reference proteome</keyword>
<dbReference type="Gene3D" id="3.10.50.40">
    <property type="match status" value="1"/>
</dbReference>
<dbReference type="Pfam" id="PF00254">
    <property type="entry name" value="FKBP_C"/>
    <property type="match status" value="1"/>
</dbReference>
<dbReference type="InterPro" id="IPR044183">
    <property type="entry name" value="PNSL4/FKBP13-like"/>
</dbReference>
<dbReference type="PANTHER" id="PTHR47833">
    <property type="entry name" value="PHOTOSYNTHETIC NDH SUBUNIT OF LUMENAL LOCATION 4, CHLOROPLASTIC"/>
    <property type="match status" value="1"/>
</dbReference>
<organism evidence="3 4">
    <name type="scientific">Cymbomonas tetramitiformis</name>
    <dbReference type="NCBI Taxonomy" id="36881"/>
    <lineage>
        <taxon>Eukaryota</taxon>
        <taxon>Viridiplantae</taxon>
        <taxon>Chlorophyta</taxon>
        <taxon>Pyramimonadophyceae</taxon>
        <taxon>Pyramimonadales</taxon>
        <taxon>Pyramimonadaceae</taxon>
        <taxon>Cymbomonas</taxon>
    </lineage>
</organism>
<evidence type="ECO:0000313" key="4">
    <source>
        <dbReference type="Proteomes" id="UP001190700"/>
    </source>
</evidence>
<comment type="caution">
    <text evidence="3">The sequence shown here is derived from an EMBL/GenBank/DDBJ whole genome shotgun (WGS) entry which is preliminary data.</text>
</comment>
<name>A0AAE0KZD8_9CHLO</name>